<keyword evidence="2" id="KW-0732">Signal</keyword>
<organism evidence="3 4">
    <name type="scientific">Falsibacillus albus</name>
    <dbReference type="NCBI Taxonomy" id="2478915"/>
    <lineage>
        <taxon>Bacteria</taxon>
        <taxon>Bacillati</taxon>
        <taxon>Bacillota</taxon>
        <taxon>Bacilli</taxon>
        <taxon>Bacillales</taxon>
        <taxon>Bacillaceae</taxon>
        <taxon>Falsibacillus</taxon>
    </lineage>
</organism>
<comment type="caution">
    <text evidence="3">The sequence shown here is derived from an EMBL/GenBank/DDBJ whole genome shotgun (WGS) entry which is preliminary data.</text>
</comment>
<evidence type="ECO:0000256" key="2">
    <source>
        <dbReference type="SAM" id="SignalP"/>
    </source>
</evidence>
<evidence type="ECO:0000313" key="3">
    <source>
        <dbReference type="EMBL" id="RLQ93690.1"/>
    </source>
</evidence>
<dbReference type="EMBL" id="RCVZ01000013">
    <property type="protein sequence ID" value="RLQ93690.1"/>
    <property type="molecule type" value="Genomic_DNA"/>
</dbReference>
<evidence type="ECO:0000313" key="4">
    <source>
        <dbReference type="Proteomes" id="UP000276770"/>
    </source>
</evidence>
<sequence>MLDSKKRWILICLFTAILVVLSSCESAENHSSANGQSNSDGSKYQSNQSANSSTSLNSKSEENDEDTRTDAVMNAVLTYESTKDQTLVDYKTKTMVQDGQKVGFEIVPASNHQNDFKEGLIKEMINNEDESHSVTLFQFIVDEHNHVSLIDPATTKVVFSK</sequence>
<name>A0A3L7JT69_9BACI</name>
<protein>
    <recommendedName>
        <fullName evidence="5">Lipoprotein</fullName>
    </recommendedName>
</protein>
<evidence type="ECO:0000256" key="1">
    <source>
        <dbReference type="SAM" id="MobiDB-lite"/>
    </source>
</evidence>
<feature type="region of interest" description="Disordered" evidence="1">
    <location>
        <begin position="28"/>
        <end position="72"/>
    </location>
</feature>
<dbReference type="Proteomes" id="UP000276770">
    <property type="component" value="Unassembled WGS sequence"/>
</dbReference>
<proteinExistence type="predicted"/>
<dbReference type="RefSeq" id="WP_121681860.1">
    <property type="nucleotide sequence ID" value="NZ_RCVZ01000013.1"/>
</dbReference>
<accession>A0A3L7JT69</accession>
<gene>
    <name evidence="3" type="ORF">D9X91_17060</name>
</gene>
<feature type="compositionally biased region" description="Low complexity" evidence="1">
    <location>
        <begin position="46"/>
        <end position="58"/>
    </location>
</feature>
<feature type="chain" id="PRO_5018194175" description="Lipoprotein" evidence="2">
    <location>
        <begin position="28"/>
        <end position="161"/>
    </location>
</feature>
<feature type="compositionally biased region" description="Polar residues" evidence="1">
    <location>
        <begin position="28"/>
        <end position="45"/>
    </location>
</feature>
<feature type="signal peptide" evidence="2">
    <location>
        <begin position="1"/>
        <end position="27"/>
    </location>
</feature>
<reference evidence="3 4" key="1">
    <citation type="submission" date="2018-10" db="EMBL/GenBank/DDBJ databases">
        <title>Falsibacillus sp. genome draft.</title>
        <authorList>
            <person name="Shi S."/>
        </authorList>
    </citation>
    <scope>NUCLEOTIDE SEQUENCE [LARGE SCALE GENOMIC DNA]</scope>
    <source>
        <strain evidence="3 4">GY 10110</strain>
    </source>
</reference>
<dbReference type="AlphaFoldDB" id="A0A3L7JT69"/>
<keyword evidence="4" id="KW-1185">Reference proteome</keyword>
<evidence type="ECO:0008006" key="5">
    <source>
        <dbReference type="Google" id="ProtNLM"/>
    </source>
</evidence>
<dbReference type="PROSITE" id="PS51257">
    <property type="entry name" value="PROKAR_LIPOPROTEIN"/>
    <property type="match status" value="1"/>
</dbReference>